<accession>A0A8C3K2C4</accession>
<evidence type="ECO:0000256" key="1">
    <source>
        <dbReference type="SAM" id="MobiDB-lite"/>
    </source>
</evidence>
<dbReference type="InterPro" id="IPR032707">
    <property type="entry name" value="MYCBPAP"/>
</dbReference>
<evidence type="ECO:0000313" key="2">
    <source>
        <dbReference type="Ensembl" id="ENSCPGP00000015936.1"/>
    </source>
</evidence>
<name>A0A8C3K2C4_9CHAR</name>
<dbReference type="PANTHER" id="PTHR48421">
    <property type="entry name" value="MYCBP-ASSOCIATED PROTEIN"/>
    <property type="match status" value="1"/>
</dbReference>
<keyword evidence="3" id="KW-1185">Reference proteome</keyword>
<dbReference type="Pfam" id="PF14646">
    <property type="entry name" value="MYCBPAP"/>
    <property type="match status" value="1"/>
</dbReference>
<evidence type="ECO:0000313" key="3">
    <source>
        <dbReference type="Proteomes" id="UP000694419"/>
    </source>
</evidence>
<proteinExistence type="predicted"/>
<reference evidence="2" key="2">
    <citation type="submission" date="2025-09" db="UniProtKB">
        <authorList>
            <consortium name="Ensembl"/>
        </authorList>
    </citation>
    <scope>IDENTIFICATION</scope>
</reference>
<reference evidence="2" key="1">
    <citation type="submission" date="2025-08" db="UniProtKB">
        <authorList>
            <consortium name="Ensembl"/>
        </authorList>
    </citation>
    <scope>IDENTIFICATION</scope>
</reference>
<dbReference type="PANTHER" id="PTHR48421:SF1">
    <property type="entry name" value="MYCBP-ASSOCIATED PROTEIN"/>
    <property type="match status" value="1"/>
</dbReference>
<dbReference type="Ensembl" id="ENSCPGT00000017447.1">
    <property type="protein sequence ID" value="ENSCPGP00000015936.1"/>
    <property type="gene ID" value="ENSCPGG00000011219.1"/>
</dbReference>
<dbReference type="AlphaFoldDB" id="A0A8C3K2C4"/>
<sequence length="231" mass="26165">VTGITMTLTQRERGYPEPVTHVGKPHSVQMETGEGRSQRGDSKSPQMRYSLFLKERRQDLKSILEELDFYKPDLDGLEVIGKGQPFTSVSTEPFACSIPSDKSETLVGVNLLVCPYMERELTRVLVVVPQTDLAVREGVAIVEEYLKKRLVKQPRVRTPERSPSPVDVTEEELFHWKNPEVIPMGLVLLPWVSGGWSAMVALAIRFVEERHSSFHYLPLPCYGSSIISIKW</sequence>
<organism evidence="2 3">
    <name type="scientific">Calidris pygmaea</name>
    <name type="common">Spoon-billed sandpiper</name>
    <dbReference type="NCBI Taxonomy" id="425635"/>
    <lineage>
        <taxon>Eukaryota</taxon>
        <taxon>Metazoa</taxon>
        <taxon>Chordata</taxon>
        <taxon>Craniata</taxon>
        <taxon>Vertebrata</taxon>
        <taxon>Euteleostomi</taxon>
        <taxon>Archelosauria</taxon>
        <taxon>Archosauria</taxon>
        <taxon>Dinosauria</taxon>
        <taxon>Saurischia</taxon>
        <taxon>Theropoda</taxon>
        <taxon>Coelurosauria</taxon>
        <taxon>Aves</taxon>
        <taxon>Neognathae</taxon>
        <taxon>Neoaves</taxon>
        <taxon>Charadriiformes</taxon>
        <taxon>Scolopacidae</taxon>
        <taxon>Calidris</taxon>
    </lineage>
</organism>
<feature type="compositionally biased region" description="Basic and acidic residues" evidence="1">
    <location>
        <begin position="33"/>
        <end position="42"/>
    </location>
</feature>
<dbReference type="Proteomes" id="UP000694419">
    <property type="component" value="Unplaced"/>
</dbReference>
<protein>
    <submittedName>
        <fullName evidence="2">Uncharacterized protein</fullName>
    </submittedName>
</protein>
<feature type="region of interest" description="Disordered" evidence="1">
    <location>
        <begin position="1"/>
        <end position="45"/>
    </location>
</feature>